<sequence>MEGDPFLPELTIDLPENTHKTNSPPPEQVLLPQNSSICHNPPVTIEDWPEPKLDTPKSNEDDPIPDGPGNQDYAFEDNTNDNSNCALGDAFNNKVE</sequence>
<evidence type="ECO:0000313" key="3">
    <source>
        <dbReference type="Proteomes" id="UP000059188"/>
    </source>
</evidence>
<feature type="compositionally biased region" description="Basic and acidic residues" evidence="1">
    <location>
        <begin position="49"/>
        <end position="60"/>
    </location>
</feature>
<organism evidence="2 3">
    <name type="scientific">Thanatephorus cucumeris (strain AG1-IB / isolate 7/3/14)</name>
    <name type="common">Lettuce bottom rot fungus</name>
    <name type="synonym">Rhizoctonia solani</name>
    <dbReference type="NCBI Taxonomy" id="1108050"/>
    <lineage>
        <taxon>Eukaryota</taxon>
        <taxon>Fungi</taxon>
        <taxon>Dikarya</taxon>
        <taxon>Basidiomycota</taxon>
        <taxon>Agaricomycotina</taxon>
        <taxon>Agaricomycetes</taxon>
        <taxon>Cantharellales</taxon>
        <taxon>Ceratobasidiaceae</taxon>
        <taxon>Rhizoctonia</taxon>
        <taxon>Rhizoctonia solani AG-1</taxon>
    </lineage>
</organism>
<feature type="region of interest" description="Disordered" evidence="1">
    <location>
        <begin position="1"/>
        <end position="96"/>
    </location>
</feature>
<dbReference type="Proteomes" id="UP000059188">
    <property type="component" value="Unassembled WGS sequence"/>
</dbReference>
<accession>A0A0B7FYI4</accession>
<dbReference type="EMBL" id="LN679151">
    <property type="protein sequence ID" value="CEL61237.1"/>
    <property type="molecule type" value="Genomic_DNA"/>
</dbReference>
<name>A0A0B7FYI4_THACB</name>
<keyword evidence="3" id="KW-1185">Reference proteome</keyword>
<dbReference type="AlphaFoldDB" id="A0A0B7FYI4"/>
<evidence type="ECO:0000256" key="1">
    <source>
        <dbReference type="SAM" id="MobiDB-lite"/>
    </source>
</evidence>
<gene>
    <name evidence="2" type="ORF">RSOLAG1IB_09870</name>
</gene>
<evidence type="ECO:0000313" key="2">
    <source>
        <dbReference type="EMBL" id="CEL61237.1"/>
    </source>
</evidence>
<proteinExistence type="predicted"/>
<protein>
    <submittedName>
        <fullName evidence="2">Uncharacterized protein</fullName>
    </submittedName>
</protein>
<reference evidence="2 3" key="1">
    <citation type="submission" date="2014-11" db="EMBL/GenBank/DDBJ databases">
        <authorList>
            <person name="Wibberg Daniel"/>
        </authorList>
    </citation>
    <scope>NUCLEOTIDE SEQUENCE [LARGE SCALE GENOMIC DNA]</scope>
    <source>
        <strain evidence="2">Rhizoctonia solani AG1-IB 7/3/14</strain>
    </source>
</reference>